<comment type="caution">
    <text evidence="1">The sequence shown here is derived from an EMBL/GenBank/DDBJ whole genome shotgun (WGS) entry which is preliminary data.</text>
</comment>
<organism evidence="1 2">
    <name type="scientific">Blautia obeum</name>
    <dbReference type="NCBI Taxonomy" id="40520"/>
    <lineage>
        <taxon>Bacteria</taxon>
        <taxon>Bacillati</taxon>
        <taxon>Bacillota</taxon>
        <taxon>Clostridia</taxon>
        <taxon>Lachnospirales</taxon>
        <taxon>Lachnospiraceae</taxon>
        <taxon>Blautia</taxon>
    </lineage>
</organism>
<dbReference type="RefSeq" id="WP_117739486.1">
    <property type="nucleotide sequence ID" value="NZ_QSUB01000006.1"/>
</dbReference>
<gene>
    <name evidence="1" type="ORF">DXB81_13690</name>
</gene>
<evidence type="ECO:0000313" key="1">
    <source>
        <dbReference type="EMBL" id="RGN03462.1"/>
    </source>
</evidence>
<protein>
    <submittedName>
        <fullName evidence="1">Uncharacterized protein</fullName>
    </submittedName>
</protein>
<evidence type="ECO:0000313" key="2">
    <source>
        <dbReference type="Proteomes" id="UP000261222"/>
    </source>
</evidence>
<dbReference type="EMBL" id="QSUB01000006">
    <property type="protein sequence ID" value="RGN03462.1"/>
    <property type="molecule type" value="Genomic_DNA"/>
</dbReference>
<accession>A0A3E5A4R1</accession>
<reference evidence="1 2" key="1">
    <citation type="submission" date="2018-08" db="EMBL/GenBank/DDBJ databases">
        <title>A genome reference for cultivated species of the human gut microbiota.</title>
        <authorList>
            <person name="Zou Y."/>
            <person name="Xue W."/>
            <person name="Luo G."/>
        </authorList>
    </citation>
    <scope>NUCLEOTIDE SEQUENCE [LARGE SCALE GENOMIC DNA]</scope>
    <source>
        <strain evidence="1 2">OM06-11AA</strain>
    </source>
</reference>
<dbReference type="Proteomes" id="UP000261222">
    <property type="component" value="Unassembled WGS sequence"/>
</dbReference>
<sequence length="90" mass="10005">MRADAIWTFFKKVTKCRLLFLSKSDLRIFEKPGETKILTDGTVAEISFCPAGVQRAEPFVQGMQRGGSSMLGLRGKAHYRVKGETPCPVI</sequence>
<dbReference type="AlphaFoldDB" id="A0A3E5A4R1"/>
<proteinExistence type="predicted"/>
<name>A0A3E5A4R1_9FIRM</name>